<evidence type="ECO:0000259" key="1">
    <source>
        <dbReference type="Pfam" id="PF13614"/>
    </source>
</evidence>
<gene>
    <name evidence="2" type="ORF">S01H1_21480</name>
</gene>
<dbReference type="InterPro" id="IPR027417">
    <property type="entry name" value="P-loop_NTPase"/>
</dbReference>
<comment type="caution">
    <text evidence="2">The sequence shown here is derived from an EMBL/GenBank/DDBJ whole genome shotgun (WGS) entry which is preliminary data.</text>
</comment>
<organism evidence="2">
    <name type="scientific">marine sediment metagenome</name>
    <dbReference type="NCBI Taxonomy" id="412755"/>
    <lineage>
        <taxon>unclassified sequences</taxon>
        <taxon>metagenomes</taxon>
        <taxon>ecological metagenomes</taxon>
    </lineage>
</organism>
<dbReference type="PANTHER" id="PTHR13696:SF99">
    <property type="entry name" value="COBYRINIC ACID AC-DIAMIDE SYNTHASE"/>
    <property type="match status" value="1"/>
</dbReference>
<dbReference type="EMBL" id="BARS01011916">
    <property type="protein sequence ID" value="GAF95150.1"/>
    <property type="molecule type" value="Genomic_DNA"/>
</dbReference>
<dbReference type="InterPro" id="IPR050678">
    <property type="entry name" value="DNA_Partitioning_ATPase"/>
</dbReference>
<dbReference type="PANTHER" id="PTHR13696">
    <property type="entry name" value="P-LOOP CONTAINING NUCLEOSIDE TRIPHOSPHATE HYDROLASE"/>
    <property type="match status" value="1"/>
</dbReference>
<dbReference type="AlphaFoldDB" id="X0V3D2"/>
<feature type="non-terminal residue" evidence="2">
    <location>
        <position position="1"/>
    </location>
</feature>
<name>X0V3D2_9ZZZZ</name>
<dbReference type="Pfam" id="PF13614">
    <property type="entry name" value="AAA_31"/>
    <property type="match status" value="1"/>
</dbReference>
<reference evidence="2" key="1">
    <citation type="journal article" date="2014" name="Front. Microbiol.">
        <title>High frequency of phylogenetically diverse reductive dehalogenase-homologous genes in deep subseafloor sedimentary metagenomes.</title>
        <authorList>
            <person name="Kawai M."/>
            <person name="Futagami T."/>
            <person name="Toyoda A."/>
            <person name="Takaki Y."/>
            <person name="Nishi S."/>
            <person name="Hori S."/>
            <person name="Arai W."/>
            <person name="Tsubouchi T."/>
            <person name="Morono Y."/>
            <person name="Uchiyama I."/>
            <person name="Ito T."/>
            <person name="Fujiyama A."/>
            <person name="Inagaki F."/>
            <person name="Takami H."/>
        </authorList>
    </citation>
    <scope>NUCLEOTIDE SEQUENCE</scope>
    <source>
        <strain evidence="2">Expedition CK06-06</strain>
    </source>
</reference>
<accession>X0V3D2</accession>
<sequence length="242" mass="27202">IADIPVYETATNNMYILPGDIRLCEFELELAVFWTSCLGHKPRGFRGTTSLSRLVNNHARSIKADFVFYDTGPNIGPLNRAILLDCDFFIVPGACDLFSVRALKTLGQTLTGWITQWRTIEKIAPNNAPLLPGTPKFLGHILQGFRVYGHGMARTPSKYRARFEKSLYSDLIMKLRRIDKTLAKKEVATSKLGEVKDFATLVQQSQSQGVPLWEVYGGSIYQTEEALKIFSNIAKTIILKTR</sequence>
<dbReference type="Gene3D" id="3.40.50.300">
    <property type="entry name" value="P-loop containing nucleotide triphosphate hydrolases"/>
    <property type="match status" value="1"/>
</dbReference>
<protein>
    <recommendedName>
        <fullName evidence="1">AAA domain-containing protein</fullName>
    </recommendedName>
</protein>
<dbReference type="InterPro" id="IPR025669">
    <property type="entry name" value="AAA_dom"/>
</dbReference>
<evidence type="ECO:0000313" key="2">
    <source>
        <dbReference type="EMBL" id="GAF95150.1"/>
    </source>
</evidence>
<feature type="domain" description="AAA" evidence="1">
    <location>
        <begin position="7"/>
        <end position="111"/>
    </location>
</feature>
<dbReference type="SUPFAM" id="SSF52540">
    <property type="entry name" value="P-loop containing nucleoside triphosphate hydrolases"/>
    <property type="match status" value="1"/>
</dbReference>
<proteinExistence type="predicted"/>